<name>A0A839F0W2_9GAMM</name>
<comment type="caution">
    <text evidence="3">The sequence shown here is derived from an EMBL/GenBank/DDBJ whole genome shotgun (WGS) entry which is preliminary data.</text>
</comment>
<keyword evidence="3" id="KW-0946">Virion</keyword>
<accession>A0A839F0W2</accession>
<proteinExistence type="predicted"/>
<feature type="domain" description="Spore coat protein U/FanG" evidence="2">
    <location>
        <begin position="193"/>
        <end position="322"/>
    </location>
</feature>
<evidence type="ECO:0000313" key="3">
    <source>
        <dbReference type="EMBL" id="MBA8887529.1"/>
    </source>
</evidence>
<dbReference type="RefSeq" id="WP_182530589.1">
    <property type="nucleotide sequence ID" value="NZ_JACGXL010000002.1"/>
</dbReference>
<dbReference type="InterPro" id="IPR053167">
    <property type="entry name" value="Spore_coat_component"/>
</dbReference>
<keyword evidence="3" id="KW-0167">Capsid protein</keyword>
<sequence length="325" mass="33033">MKPSLRILLVLLLSAGGTQALAQNVACSATMSNVAFGTVNPLSSLTTANATLNYTCTNSATSTRYATVCFSIGDGAQGSGQTNPREMQDGAADVLQFQLYQNASYSTVWGSSFFGVFNTPYMVNLTIPRRTGGTNGSVSGSATMYGRVNAGQAGAIPGSYQDSFAGGHTALTINEAIGSPPGSCDTTIDSNFGFTVTATVAKQCSVTATTLDFGTVGLLLANTLGTSTIGVQCSSGSAWNVGLDKGSNGASITTRKMASGANLVGYQLYSNAARTTVWGDTVGSNTVAGTGNGSVQNLTVYGSVPAQTTPAAGTYNDTITVTVTY</sequence>
<evidence type="ECO:0000256" key="1">
    <source>
        <dbReference type="SAM" id="SignalP"/>
    </source>
</evidence>
<gene>
    <name evidence="3" type="ORF">FHW12_001743</name>
</gene>
<dbReference type="EMBL" id="JACGXL010000002">
    <property type="protein sequence ID" value="MBA8887529.1"/>
    <property type="molecule type" value="Genomic_DNA"/>
</dbReference>
<feature type="signal peptide" evidence="1">
    <location>
        <begin position="1"/>
        <end position="22"/>
    </location>
</feature>
<reference evidence="3 4" key="1">
    <citation type="submission" date="2020-07" db="EMBL/GenBank/DDBJ databases">
        <title>Genomic Encyclopedia of Type Strains, Phase IV (KMG-V): Genome sequencing to study the core and pangenomes of soil and plant-associated prokaryotes.</title>
        <authorList>
            <person name="Whitman W."/>
        </authorList>
    </citation>
    <scope>NUCLEOTIDE SEQUENCE [LARGE SCALE GENOMIC DNA]</scope>
    <source>
        <strain evidence="3 4">RH2WT43</strain>
    </source>
</reference>
<dbReference type="Pfam" id="PF05229">
    <property type="entry name" value="SCPU"/>
    <property type="match status" value="2"/>
</dbReference>
<keyword evidence="4" id="KW-1185">Reference proteome</keyword>
<dbReference type="InterPro" id="IPR007893">
    <property type="entry name" value="Spore_coat_U/FanG"/>
</dbReference>
<dbReference type="PANTHER" id="PTHR37089:SF4">
    <property type="entry name" value="EXPORTED PROTEIN"/>
    <property type="match status" value="1"/>
</dbReference>
<evidence type="ECO:0000259" key="2">
    <source>
        <dbReference type="Pfam" id="PF05229"/>
    </source>
</evidence>
<evidence type="ECO:0000313" key="4">
    <source>
        <dbReference type="Proteomes" id="UP000550401"/>
    </source>
</evidence>
<feature type="chain" id="PRO_5032277588" evidence="1">
    <location>
        <begin position="23"/>
        <end position="325"/>
    </location>
</feature>
<dbReference type="PANTHER" id="PTHR37089">
    <property type="entry name" value="PROTEIN U-RELATED"/>
    <property type="match status" value="1"/>
</dbReference>
<dbReference type="SMART" id="SM00972">
    <property type="entry name" value="SCPU"/>
    <property type="match status" value="2"/>
</dbReference>
<dbReference type="Proteomes" id="UP000550401">
    <property type="component" value="Unassembled WGS sequence"/>
</dbReference>
<feature type="domain" description="Spore coat protein U/FanG" evidence="2">
    <location>
        <begin position="22"/>
        <end position="164"/>
    </location>
</feature>
<keyword evidence="1" id="KW-0732">Signal</keyword>
<organism evidence="3 4">
    <name type="scientific">Dokdonella fugitiva</name>
    <dbReference type="NCBI Taxonomy" id="328517"/>
    <lineage>
        <taxon>Bacteria</taxon>
        <taxon>Pseudomonadati</taxon>
        <taxon>Pseudomonadota</taxon>
        <taxon>Gammaproteobacteria</taxon>
        <taxon>Lysobacterales</taxon>
        <taxon>Rhodanobacteraceae</taxon>
        <taxon>Dokdonella</taxon>
    </lineage>
</organism>
<dbReference type="AlphaFoldDB" id="A0A839F0W2"/>
<protein>
    <submittedName>
        <fullName evidence="3">Spore coat protein U-like protein</fullName>
    </submittedName>
</protein>